<gene>
    <name evidence="3" type="ORF">TrRE_jg10765</name>
</gene>
<feature type="domain" description="NADP-dependent oxidoreductase" evidence="2">
    <location>
        <begin position="23"/>
        <end position="340"/>
    </location>
</feature>
<reference evidence="3" key="1">
    <citation type="submission" date="2022-07" db="EMBL/GenBank/DDBJ databases">
        <title>Genome analysis of Parmales, a sister group of diatoms, reveals the evolutionary specialization of diatoms from phago-mixotrophs to photoautotrophs.</title>
        <authorList>
            <person name="Ban H."/>
            <person name="Sato S."/>
            <person name="Yoshikawa S."/>
            <person name="Kazumasa Y."/>
            <person name="Nakamura Y."/>
            <person name="Ichinomiya M."/>
            <person name="Saitoh K."/>
            <person name="Sato N."/>
            <person name="Blanc-Mathieu R."/>
            <person name="Endo H."/>
            <person name="Kuwata A."/>
            <person name="Ogata H."/>
        </authorList>
    </citation>
    <scope>NUCLEOTIDE SEQUENCE</scope>
</reference>
<organism evidence="3 4">
    <name type="scientific">Triparma retinervis</name>
    <dbReference type="NCBI Taxonomy" id="2557542"/>
    <lineage>
        <taxon>Eukaryota</taxon>
        <taxon>Sar</taxon>
        <taxon>Stramenopiles</taxon>
        <taxon>Ochrophyta</taxon>
        <taxon>Bolidophyceae</taxon>
        <taxon>Parmales</taxon>
        <taxon>Triparmaceae</taxon>
        <taxon>Triparma</taxon>
    </lineage>
</organism>
<comment type="caution">
    <text evidence="3">The sequence shown here is derived from an EMBL/GenBank/DDBJ whole genome shotgun (WGS) entry which is preliminary data.</text>
</comment>
<sequence length="355" mass="39433">MVEYGLLYHETKTELTLGQPAALGTWSWGNKLLYEYDEDKDNASILSSFRAARKLNVNLFDTGDSYGTGKLKGNAERLLREAYEQELAESRSGFFTSLLPPPQPPIFLSKIAVYPWLLTTESYYRNIMASRERLGVLSSGTSASFVPSIHWSPKNYNPLQTNALYSGLARCYMEGNCAGVGLSNLGASELLKATEYFQRRGVPIAANQIQCSLVSDFENDVEPALAAANEAGITTIGYSPLGLGLLCDSSKRTERGLLRSFVFNKISGDESGRELLNAMSQLAERRGGTVSQVAINWVKRQGLTVLFGAREEGRVQENLKGVSGEFELREDEFDRLEECRRRLKVQGTRNVFMTD</sequence>
<protein>
    <recommendedName>
        <fullName evidence="2">NADP-dependent oxidoreductase domain-containing protein</fullName>
    </recommendedName>
</protein>
<dbReference type="Pfam" id="PF00248">
    <property type="entry name" value="Aldo_ket_red"/>
    <property type="match status" value="1"/>
</dbReference>
<dbReference type="GO" id="GO:0005737">
    <property type="term" value="C:cytoplasm"/>
    <property type="evidence" value="ECO:0007669"/>
    <property type="project" value="TreeGrafter"/>
</dbReference>
<dbReference type="InterPro" id="IPR050791">
    <property type="entry name" value="Aldo-Keto_reductase"/>
</dbReference>
<name>A0A9W7DTC3_9STRA</name>
<accession>A0A9W7DTC3</accession>
<evidence type="ECO:0000256" key="1">
    <source>
        <dbReference type="ARBA" id="ARBA00023002"/>
    </source>
</evidence>
<dbReference type="GO" id="GO:0016491">
    <property type="term" value="F:oxidoreductase activity"/>
    <property type="evidence" value="ECO:0007669"/>
    <property type="project" value="UniProtKB-KW"/>
</dbReference>
<evidence type="ECO:0000259" key="2">
    <source>
        <dbReference type="Pfam" id="PF00248"/>
    </source>
</evidence>
<dbReference type="EMBL" id="BRXZ01000773">
    <property type="protein sequence ID" value="GMH53525.1"/>
    <property type="molecule type" value="Genomic_DNA"/>
</dbReference>
<keyword evidence="4" id="KW-1185">Reference proteome</keyword>
<dbReference type="SUPFAM" id="SSF51430">
    <property type="entry name" value="NAD(P)-linked oxidoreductase"/>
    <property type="match status" value="1"/>
</dbReference>
<evidence type="ECO:0000313" key="3">
    <source>
        <dbReference type="EMBL" id="GMH53525.1"/>
    </source>
</evidence>
<dbReference type="Gene3D" id="3.20.20.100">
    <property type="entry name" value="NADP-dependent oxidoreductase domain"/>
    <property type="match status" value="1"/>
</dbReference>
<dbReference type="OrthoDB" id="2310150at2759"/>
<dbReference type="AlphaFoldDB" id="A0A9W7DTC3"/>
<dbReference type="Proteomes" id="UP001165082">
    <property type="component" value="Unassembled WGS sequence"/>
</dbReference>
<dbReference type="InterPro" id="IPR023210">
    <property type="entry name" value="NADP_OxRdtase_dom"/>
</dbReference>
<keyword evidence="1" id="KW-0560">Oxidoreductase</keyword>
<dbReference type="PANTHER" id="PTHR43625:SF5">
    <property type="entry name" value="PYRIDOXAL REDUCTASE, CHLOROPLASTIC"/>
    <property type="match status" value="1"/>
</dbReference>
<dbReference type="PANTHER" id="PTHR43625">
    <property type="entry name" value="AFLATOXIN B1 ALDEHYDE REDUCTASE"/>
    <property type="match status" value="1"/>
</dbReference>
<proteinExistence type="predicted"/>
<dbReference type="InterPro" id="IPR036812">
    <property type="entry name" value="NAD(P)_OxRdtase_dom_sf"/>
</dbReference>
<evidence type="ECO:0000313" key="4">
    <source>
        <dbReference type="Proteomes" id="UP001165082"/>
    </source>
</evidence>